<evidence type="ECO:0000256" key="3">
    <source>
        <dbReference type="ARBA" id="ARBA00022989"/>
    </source>
</evidence>
<evidence type="ECO:0000313" key="9">
    <source>
        <dbReference type="EMBL" id="KAF2237741.1"/>
    </source>
</evidence>
<evidence type="ECO:0000256" key="5">
    <source>
        <dbReference type="ARBA" id="ARBA00038359"/>
    </source>
</evidence>
<dbReference type="Proteomes" id="UP000800092">
    <property type="component" value="Unassembled WGS sequence"/>
</dbReference>
<dbReference type="EMBL" id="ML991778">
    <property type="protein sequence ID" value="KAF2237741.1"/>
    <property type="molecule type" value="Genomic_DNA"/>
</dbReference>
<dbReference type="InterPro" id="IPR052337">
    <property type="entry name" value="SAT4-like"/>
</dbReference>
<evidence type="ECO:0000313" key="10">
    <source>
        <dbReference type="Proteomes" id="UP000800092"/>
    </source>
</evidence>
<evidence type="ECO:0000256" key="4">
    <source>
        <dbReference type="ARBA" id="ARBA00023136"/>
    </source>
</evidence>
<feature type="transmembrane region" description="Helical" evidence="7">
    <location>
        <begin position="185"/>
        <end position="210"/>
    </location>
</feature>
<feature type="transmembrane region" description="Helical" evidence="7">
    <location>
        <begin position="44"/>
        <end position="65"/>
    </location>
</feature>
<evidence type="ECO:0000256" key="6">
    <source>
        <dbReference type="SAM" id="MobiDB-lite"/>
    </source>
</evidence>
<evidence type="ECO:0000256" key="7">
    <source>
        <dbReference type="SAM" id="Phobius"/>
    </source>
</evidence>
<comment type="subcellular location">
    <subcellularLocation>
        <location evidence="1">Membrane</location>
        <topology evidence="1">Multi-pass membrane protein</topology>
    </subcellularLocation>
</comment>
<feature type="transmembrane region" description="Helical" evidence="7">
    <location>
        <begin position="230"/>
        <end position="255"/>
    </location>
</feature>
<feature type="compositionally biased region" description="Polar residues" evidence="6">
    <location>
        <begin position="293"/>
        <end position="302"/>
    </location>
</feature>
<dbReference type="OrthoDB" id="5393606at2759"/>
<dbReference type="PANTHER" id="PTHR33048:SF157">
    <property type="entry name" value="INTEGRAL MEMBRANE PROTEIN"/>
    <property type="match status" value="1"/>
</dbReference>
<feature type="domain" description="Rhodopsin" evidence="8">
    <location>
        <begin position="28"/>
        <end position="256"/>
    </location>
</feature>
<feature type="transmembrane region" description="Helical" evidence="7">
    <location>
        <begin position="12"/>
        <end position="32"/>
    </location>
</feature>
<organism evidence="9 10">
    <name type="scientific">Viridothelium virens</name>
    <name type="common">Speckled blister lichen</name>
    <name type="synonym">Trypethelium virens</name>
    <dbReference type="NCBI Taxonomy" id="1048519"/>
    <lineage>
        <taxon>Eukaryota</taxon>
        <taxon>Fungi</taxon>
        <taxon>Dikarya</taxon>
        <taxon>Ascomycota</taxon>
        <taxon>Pezizomycotina</taxon>
        <taxon>Dothideomycetes</taxon>
        <taxon>Dothideomycetes incertae sedis</taxon>
        <taxon>Trypetheliales</taxon>
        <taxon>Trypetheliaceae</taxon>
        <taxon>Viridothelium</taxon>
    </lineage>
</organism>
<protein>
    <recommendedName>
        <fullName evidence="8">Rhodopsin domain-containing protein</fullName>
    </recommendedName>
</protein>
<feature type="compositionally biased region" description="Basic and acidic residues" evidence="6">
    <location>
        <begin position="279"/>
        <end position="292"/>
    </location>
</feature>
<feature type="transmembrane region" description="Helical" evidence="7">
    <location>
        <begin position="104"/>
        <end position="128"/>
    </location>
</feature>
<accession>A0A6A6HIF2</accession>
<keyword evidence="2 7" id="KW-0812">Transmembrane</keyword>
<keyword evidence="3 7" id="KW-1133">Transmembrane helix</keyword>
<evidence type="ECO:0000256" key="2">
    <source>
        <dbReference type="ARBA" id="ARBA00022692"/>
    </source>
</evidence>
<feature type="region of interest" description="Disordered" evidence="6">
    <location>
        <begin position="274"/>
        <end position="311"/>
    </location>
</feature>
<dbReference type="AlphaFoldDB" id="A0A6A6HIF2"/>
<gene>
    <name evidence="9" type="ORF">EV356DRAFT_529673</name>
</gene>
<comment type="similarity">
    <text evidence="5">Belongs to the SAT4 family.</text>
</comment>
<sequence length="344" mass="37945">MADIRVNPPLIIAAGAVWPVVCAGVVSLRFLTRKMQGAKLNVDDWLTLPALLLVIGIGAAILQGAEQKAVGYPTPKPPSEAEADTYTSQQSVVTKSGIHKSVEVAIYVTSAIIIAWTVGYFFLFMFACRTHFDWLWTSLENESKCTNTKDIQVSNTVTDVTTDFVVLLFPMPLIWRLQLSTLRKVATSGIFLLGASAVAVSLLRMVIYVQATNVEFAQRNPPDEDLLSSAAIYCMIIKSGFGLCAICLPSLAGLFKVKGVQNMINSIRSTFSLSSRGSRRSDKPTRERRQRMDSQSSESQIVSDHGSEAKGQNIEYEMHPLPQKPVIHAGIQMTRHYEVYKEDV</sequence>
<evidence type="ECO:0000256" key="1">
    <source>
        <dbReference type="ARBA" id="ARBA00004141"/>
    </source>
</evidence>
<dbReference type="GO" id="GO:0016020">
    <property type="term" value="C:membrane"/>
    <property type="evidence" value="ECO:0007669"/>
    <property type="project" value="UniProtKB-SubCell"/>
</dbReference>
<proteinExistence type="inferred from homology"/>
<reference evidence="9" key="1">
    <citation type="journal article" date="2020" name="Stud. Mycol.">
        <title>101 Dothideomycetes genomes: a test case for predicting lifestyles and emergence of pathogens.</title>
        <authorList>
            <person name="Haridas S."/>
            <person name="Albert R."/>
            <person name="Binder M."/>
            <person name="Bloem J."/>
            <person name="Labutti K."/>
            <person name="Salamov A."/>
            <person name="Andreopoulos B."/>
            <person name="Baker S."/>
            <person name="Barry K."/>
            <person name="Bills G."/>
            <person name="Bluhm B."/>
            <person name="Cannon C."/>
            <person name="Castanera R."/>
            <person name="Culley D."/>
            <person name="Daum C."/>
            <person name="Ezra D."/>
            <person name="Gonzalez J."/>
            <person name="Henrissat B."/>
            <person name="Kuo A."/>
            <person name="Liang C."/>
            <person name="Lipzen A."/>
            <person name="Lutzoni F."/>
            <person name="Magnuson J."/>
            <person name="Mondo S."/>
            <person name="Nolan M."/>
            <person name="Ohm R."/>
            <person name="Pangilinan J."/>
            <person name="Park H.-J."/>
            <person name="Ramirez L."/>
            <person name="Alfaro M."/>
            <person name="Sun H."/>
            <person name="Tritt A."/>
            <person name="Yoshinaga Y."/>
            <person name="Zwiers L.-H."/>
            <person name="Turgeon B."/>
            <person name="Goodwin S."/>
            <person name="Spatafora J."/>
            <person name="Crous P."/>
            <person name="Grigoriev I."/>
        </authorList>
    </citation>
    <scope>NUCLEOTIDE SEQUENCE</scope>
    <source>
        <strain evidence="9">Tuck. ex Michener</strain>
    </source>
</reference>
<evidence type="ECO:0000259" key="8">
    <source>
        <dbReference type="Pfam" id="PF20684"/>
    </source>
</evidence>
<dbReference type="InterPro" id="IPR049326">
    <property type="entry name" value="Rhodopsin_dom_fungi"/>
</dbReference>
<keyword evidence="4 7" id="KW-0472">Membrane</keyword>
<dbReference type="PANTHER" id="PTHR33048">
    <property type="entry name" value="PTH11-LIKE INTEGRAL MEMBRANE PROTEIN (AFU_ORTHOLOGUE AFUA_5G11245)"/>
    <property type="match status" value="1"/>
</dbReference>
<dbReference type="Pfam" id="PF20684">
    <property type="entry name" value="Fung_rhodopsin"/>
    <property type="match status" value="1"/>
</dbReference>
<keyword evidence="10" id="KW-1185">Reference proteome</keyword>
<name>A0A6A6HIF2_VIRVR</name>